<evidence type="ECO:0000313" key="12">
    <source>
        <dbReference type="EMBL" id="KAG7471020.1"/>
    </source>
</evidence>
<feature type="transmembrane region" description="Helical" evidence="10">
    <location>
        <begin position="367"/>
        <end position="386"/>
    </location>
</feature>
<comment type="subcellular location">
    <subcellularLocation>
        <location evidence="1">Cell membrane</location>
        <topology evidence="1">Multi-pass membrane protein</topology>
    </subcellularLocation>
</comment>
<keyword evidence="2" id="KW-1003">Cell membrane</keyword>
<evidence type="ECO:0000256" key="1">
    <source>
        <dbReference type="ARBA" id="ARBA00004651"/>
    </source>
</evidence>
<feature type="transmembrane region" description="Helical" evidence="10">
    <location>
        <begin position="329"/>
        <end position="347"/>
    </location>
</feature>
<keyword evidence="7 9" id="KW-0675">Receptor</keyword>
<evidence type="ECO:0000256" key="10">
    <source>
        <dbReference type="SAM" id="Phobius"/>
    </source>
</evidence>
<organism evidence="12 13">
    <name type="scientific">Megalops atlanticus</name>
    <name type="common">Tarpon</name>
    <name type="synonym">Clupea gigantea</name>
    <dbReference type="NCBI Taxonomy" id="7932"/>
    <lineage>
        <taxon>Eukaryota</taxon>
        <taxon>Metazoa</taxon>
        <taxon>Chordata</taxon>
        <taxon>Craniata</taxon>
        <taxon>Vertebrata</taxon>
        <taxon>Euteleostomi</taxon>
        <taxon>Actinopterygii</taxon>
        <taxon>Neopterygii</taxon>
        <taxon>Teleostei</taxon>
        <taxon>Elopiformes</taxon>
        <taxon>Megalopidae</taxon>
        <taxon>Megalops</taxon>
    </lineage>
</organism>
<keyword evidence="8 9" id="KW-0807">Transducer</keyword>
<evidence type="ECO:0000256" key="7">
    <source>
        <dbReference type="ARBA" id="ARBA00023170"/>
    </source>
</evidence>
<sequence length="599" mass="68326">MREVYFCRAQRRSSVTVYLQNLAAADFLLSLSLILRITNYASSSATLRHIYCSFGASALYLNTYASILFMEYIAANRYLKIVRPLENNALQTVLAASYISMGTWAFLLVFAISYVCLALQSSPESRNTQSRQCEVLHSRELAMLYRVVHTFSAGVFLIVLISLCFFYCQITKRLKQARQAGSKKLTRARRNMLVLVSLFCVCFVPYHLVRLPYAFLKPHLARCGSGQVFYYVKEFTVVLLVLNACLDPLIYFIYCKDFRARLETSCGTEGHRMETHSNATEWSDDCTVNDQMMPFTILYSLIFVTGLLGSLVALWAFTLSRDGKKCINVYLINLLISDFLLTLALPFKIAVDLDIAPWNLKIFHCQVSAVLIYISMYASIIFLAFVSADRFLQITQSSRLFRIQEVGFARMMSAVIWALVLFIMVPNMAIPIQDIEEKPLVTCAEFKQQLGLHWHTLTNFLCMTIFLNASVAVLCSNSFVLKRLWGSRDSSIEEQASTRHATRNIAMVTLAYVVCFVPYHAVRTPYTLTQNQVITDCQLKRDLFLAKESTLLLAVLHLCIDPILYFYLSHSFRQRITEAFRPKENSIALVHNPAQPQQP</sequence>
<dbReference type="GO" id="GO:0005886">
    <property type="term" value="C:plasma membrane"/>
    <property type="evidence" value="ECO:0007669"/>
    <property type="project" value="UniProtKB-SubCell"/>
</dbReference>
<keyword evidence="13" id="KW-1185">Reference proteome</keyword>
<feature type="transmembrane region" description="Helical" evidence="10">
    <location>
        <begin position="549"/>
        <end position="568"/>
    </location>
</feature>
<dbReference type="GO" id="GO:0045028">
    <property type="term" value="F:G protein-coupled purinergic nucleotide receptor activity"/>
    <property type="evidence" value="ECO:0007669"/>
    <property type="project" value="TreeGrafter"/>
</dbReference>
<evidence type="ECO:0000256" key="8">
    <source>
        <dbReference type="ARBA" id="ARBA00023224"/>
    </source>
</evidence>
<feature type="transmembrane region" description="Helical" evidence="10">
    <location>
        <begin position="501"/>
        <end position="521"/>
    </location>
</feature>
<dbReference type="Proteomes" id="UP001046870">
    <property type="component" value="Chromosome 9"/>
</dbReference>
<evidence type="ECO:0000256" key="4">
    <source>
        <dbReference type="ARBA" id="ARBA00022989"/>
    </source>
</evidence>
<dbReference type="OrthoDB" id="9935079at2759"/>
<dbReference type="Pfam" id="PF00001">
    <property type="entry name" value="7tm_1"/>
    <property type="match status" value="2"/>
</dbReference>
<feature type="domain" description="G-protein coupled receptors family 1 profile" evidence="11">
    <location>
        <begin position="1"/>
        <end position="251"/>
    </location>
</feature>
<evidence type="ECO:0000256" key="9">
    <source>
        <dbReference type="RuleBase" id="RU000688"/>
    </source>
</evidence>
<dbReference type="Gene3D" id="1.20.1070.10">
    <property type="entry name" value="Rhodopsin 7-helix transmembrane proteins"/>
    <property type="match status" value="2"/>
</dbReference>
<feature type="transmembrane region" description="Helical" evidence="10">
    <location>
        <begin position="407"/>
        <end position="430"/>
    </location>
</feature>
<dbReference type="AlphaFoldDB" id="A0A9D3PYH8"/>
<dbReference type="PRINTS" id="PR01157">
    <property type="entry name" value="P2YPURNOCPTR"/>
</dbReference>
<dbReference type="PANTHER" id="PTHR24233">
    <property type="entry name" value="P2Y PURINOCEPTOR-RELATED G-PROTEIN COUPLED RECEPTOR"/>
    <property type="match status" value="1"/>
</dbReference>
<proteinExistence type="inferred from homology"/>
<feature type="transmembrane region" description="Helical" evidence="10">
    <location>
        <begin position="21"/>
        <end position="42"/>
    </location>
</feature>
<reference evidence="12" key="1">
    <citation type="submission" date="2021-01" db="EMBL/GenBank/DDBJ databases">
        <authorList>
            <person name="Zahm M."/>
            <person name="Roques C."/>
            <person name="Cabau C."/>
            <person name="Klopp C."/>
            <person name="Donnadieu C."/>
            <person name="Jouanno E."/>
            <person name="Lampietro C."/>
            <person name="Louis A."/>
            <person name="Herpin A."/>
            <person name="Echchiki A."/>
            <person name="Berthelot C."/>
            <person name="Parey E."/>
            <person name="Roest-Crollius H."/>
            <person name="Braasch I."/>
            <person name="Postlethwait J."/>
            <person name="Bobe J."/>
            <person name="Montfort J."/>
            <person name="Bouchez O."/>
            <person name="Begum T."/>
            <person name="Mejri S."/>
            <person name="Adams A."/>
            <person name="Chen W.-J."/>
            <person name="Guiguen Y."/>
        </authorList>
    </citation>
    <scope>NUCLEOTIDE SEQUENCE</scope>
    <source>
        <strain evidence="12">YG-15Mar2019-1</strain>
        <tissue evidence="12">Brain</tissue>
    </source>
</reference>
<evidence type="ECO:0000256" key="5">
    <source>
        <dbReference type="ARBA" id="ARBA00023040"/>
    </source>
</evidence>
<feature type="transmembrane region" description="Helical" evidence="10">
    <location>
        <begin position="54"/>
        <end position="74"/>
    </location>
</feature>
<name>A0A9D3PYH8_MEGAT</name>
<dbReference type="InterPro" id="IPR000276">
    <property type="entry name" value="GPCR_Rhodpsn"/>
</dbReference>
<evidence type="ECO:0000259" key="11">
    <source>
        <dbReference type="PROSITE" id="PS50262"/>
    </source>
</evidence>
<dbReference type="PANTHER" id="PTHR24233:SF4">
    <property type="entry name" value="G-PROTEIN COUPLED RECEPTOR 171"/>
    <property type="match status" value="1"/>
</dbReference>
<accession>A0A9D3PYH8</accession>
<comment type="similarity">
    <text evidence="9">Belongs to the G-protein coupled receptor 1 family.</text>
</comment>
<keyword evidence="4 10" id="KW-1133">Transmembrane helix</keyword>
<dbReference type="PRINTS" id="PR00237">
    <property type="entry name" value="GPCRRHODOPSN"/>
</dbReference>
<dbReference type="EMBL" id="JAFDVH010000009">
    <property type="protein sequence ID" value="KAG7471020.1"/>
    <property type="molecule type" value="Genomic_DNA"/>
</dbReference>
<gene>
    <name evidence="12" type="ORF">MATL_G00119990</name>
</gene>
<evidence type="ECO:0000256" key="2">
    <source>
        <dbReference type="ARBA" id="ARBA00022475"/>
    </source>
</evidence>
<keyword evidence="3 9" id="KW-0812">Transmembrane</keyword>
<feature type="transmembrane region" description="Helical" evidence="10">
    <location>
        <begin position="95"/>
        <end position="120"/>
    </location>
</feature>
<feature type="domain" description="G-protein coupled receptors family 1 profile" evidence="11">
    <location>
        <begin position="309"/>
        <end position="565"/>
    </location>
</feature>
<feature type="transmembrane region" description="Helical" evidence="10">
    <location>
        <begin position="297"/>
        <end position="317"/>
    </location>
</feature>
<dbReference type="PROSITE" id="PS50262">
    <property type="entry name" value="G_PROTEIN_RECEP_F1_2"/>
    <property type="match status" value="2"/>
</dbReference>
<evidence type="ECO:0000313" key="13">
    <source>
        <dbReference type="Proteomes" id="UP001046870"/>
    </source>
</evidence>
<evidence type="ECO:0000256" key="3">
    <source>
        <dbReference type="ARBA" id="ARBA00022692"/>
    </source>
</evidence>
<keyword evidence="5 9" id="KW-0297">G-protein coupled receptor</keyword>
<feature type="transmembrane region" description="Helical" evidence="10">
    <location>
        <begin position="191"/>
        <end position="209"/>
    </location>
</feature>
<protein>
    <recommendedName>
        <fullName evidence="11">G-protein coupled receptors family 1 profile domain-containing protein</fullName>
    </recommendedName>
</protein>
<dbReference type="InterPro" id="IPR017452">
    <property type="entry name" value="GPCR_Rhodpsn_7TM"/>
</dbReference>
<evidence type="ECO:0000256" key="6">
    <source>
        <dbReference type="ARBA" id="ARBA00023136"/>
    </source>
</evidence>
<dbReference type="PROSITE" id="PS00237">
    <property type="entry name" value="G_PROTEIN_RECEP_F1_1"/>
    <property type="match status" value="2"/>
</dbReference>
<feature type="transmembrane region" description="Helical" evidence="10">
    <location>
        <begin position="457"/>
        <end position="480"/>
    </location>
</feature>
<keyword evidence="6 10" id="KW-0472">Membrane</keyword>
<feature type="transmembrane region" description="Helical" evidence="10">
    <location>
        <begin position="147"/>
        <end position="170"/>
    </location>
</feature>
<dbReference type="SUPFAM" id="SSF81321">
    <property type="entry name" value="Family A G protein-coupled receptor-like"/>
    <property type="match status" value="2"/>
</dbReference>
<comment type="caution">
    <text evidence="12">The sequence shown here is derived from an EMBL/GenBank/DDBJ whole genome shotgun (WGS) entry which is preliminary data.</text>
</comment>